<dbReference type="RefSeq" id="WP_380754500.1">
    <property type="nucleotide sequence ID" value="NZ_JBHSRF010000024.1"/>
</dbReference>
<evidence type="ECO:0000313" key="4">
    <source>
        <dbReference type="Proteomes" id="UP001596137"/>
    </source>
</evidence>
<feature type="domain" description="Aldehyde dehydrogenase" evidence="2">
    <location>
        <begin position="65"/>
        <end position="501"/>
    </location>
</feature>
<dbReference type="Gene3D" id="3.40.605.10">
    <property type="entry name" value="Aldehyde Dehydrogenase, Chain A, domain 1"/>
    <property type="match status" value="1"/>
</dbReference>
<dbReference type="InterPro" id="IPR015590">
    <property type="entry name" value="Aldehyde_DH_dom"/>
</dbReference>
<evidence type="ECO:0000313" key="3">
    <source>
        <dbReference type="EMBL" id="MFC6083109.1"/>
    </source>
</evidence>
<keyword evidence="4" id="KW-1185">Reference proteome</keyword>
<evidence type="ECO:0000256" key="1">
    <source>
        <dbReference type="ARBA" id="ARBA00023002"/>
    </source>
</evidence>
<name>A0ABW1NI90_9ACTN</name>
<dbReference type="PANTHER" id="PTHR43353">
    <property type="entry name" value="SUCCINATE-SEMIALDEHYDE DEHYDROGENASE, MITOCHONDRIAL"/>
    <property type="match status" value="1"/>
</dbReference>
<organism evidence="3 4">
    <name type="scientific">Sphaerisporangium aureirubrum</name>
    <dbReference type="NCBI Taxonomy" id="1544736"/>
    <lineage>
        <taxon>Bacteria</taxon>
        <taxon>Bacillati</taxon>
        <taxon>Actinomycetota</taxon>
        <taxon>Actinomycetes</taxon>
        <taxon>Streptosporangiales</taxon>
        <taxon>Streptosporangiaceae</taxon>
        <taxon>Sphaerisporangium</taxon>
    </lineage>
</organism>
<dbReference type="PANTHER" id="PTHR43353:SF5">
    <property type="entry name" value="SUCCINATE-SEMIALDEHYDE DEHYDROGENASE, MITOCHONDRIAL"/>
    <property type="match status" value="1"/>
</dbReference>
<dbReference type="SUPFAM" id="SSF53720">
    <property type="entry name" value="ALDH-like"/>
    <property type="match status" value="1"/>
</dbReference>
<gene>
    <name evidence="3" type="ORF">ACFP1K_18195</name>
</gene>
<dbReference type="InterPro" id="IPR016161">
    <property type="entry name" value="Ald_DH/histidinol_DH"/>
</dbReference>
<proteinExistence type="predicted"/>
<dbReference type="InterPro" id="IPR016162">
    <property type="entry name" value="Ald_DH_N"/>
</dbReference>
<protein>
    <submittedName>
        <fullName evidence="3">Aldehyde dehydrogenase family protein</fullName>
    </submittedName>
</protein>
<keyword evidence="1" id="KW-0560">Oxidoreductase</keyword>
<dbReference type="InterPro" id="IPR050740">
    <property type="entry name" value="Aldehyde_DH_Superfamily"/>
</dbReference>
<dbReference type="Gene3D" id="3.40.309.10">
    <property type="entry name" value="Aldehyde Dehydrogenase, Chain A, domain 2"/>
    <property type="match status" value="1"/>
</dbReference>
<dbReference type="Pfam" id="PF00171">
    <property type="entry name" value="Aldedh"/>
    <property type="match status" value="1"/>
</dbReference>
<reference evidence="4" key="1">
    <citation type="journal article" date="2019" name="Int. J. Syst. Evol. Microbiol.">
        <title>The Global Catalogue of Microorganisms (GCM) 10K type strain sequencing project: providing services to taxonomists for standard genome sequencing and annotation.</title>
        <authorList>
            <consortium name="The Broad Institute Genomics Platform"/>
            <consortium name="The Broad Institute Genome Sequencing Center for Infectious Disease"/>
            <person name="Wu L."/>
            <person name="Ma J."/>
        </authorList>
    </citation>
    <scope>NUCLEOTIDE SEQUENCE [LARGE SCALE GENOMIC DNA]</scope>
    <source>
        <strain evidence="4">JCM 30346</strain>
    </source>
</reference>
<dbReference type="InterPro" id="IPR016163">
    <property type="entry name" value="Ald_DH_C"/>
</dbReference>
<sequence length="537" mass="57257">MGAPGTPPYRSYPSYVAGRDVDSERHIYVMTARSVLENDLAAIRRKRMLELGELDPADAGPGLAGRCALAGPETVQQALAAAAAAAPQWARTPLDLRLRLGELIRKRLSDVRTEFVDIMVAEGRPRTVSEWEIDGLMHTLSPETLGWCAELLHREFSYAGRHLTMRRRPDGVVCVAPPQNAPHSNTIYGAFALLSGNTVVIRAPRSIPLGSMYAVREIIAPALDEVGAPAGTLNAVCGPPMMEEWLGSEHVDDIIYFGGTEKGMAFQNDCVAAGKKPILELAGNDCAVVWRDADLDMAAGALVEAFNSSGQICNVPNRVIAHPAIADELIERLAVAAAGIRPGYPDEEGVMLTPVLAMDGFFSVTADALRKGGRLVCGGRRLDVDGSVSDTGFFAEPTVVRIDGLAGAGEVDAVREETFFPLLPVVVPEPDVPDDRLLEDVITFVNSNAYGLRNSLWAADERVVGRFVDGVVNGGMLKVNDTSHCGFFPYMPSHGGTGLTGGVFGEATYMMIRTTHLQGVSAGPGRRGGDGAPGREA</sequence>
<dbReference type="EMBL" id="JBHSRF010000024">
    <property type="protein sequence ID" value="MFC6083109.1"/>
    <property type="molecule type" value="Genomic_DNA"/>
</dbReference>
<dbReference type="Proteomes" id="UP001596137">
    <property type="component" value="Unassembled WGS sequence"/>
</dbReference>
<evidence type="ECO:0000259" key="2">
    <source>
        <dbReference type="Pfam" id="PF00171"/>
    </source>
</evidence>
<comment type="caution">
    <text evidence="3">The sequence shown here is derived from an EMBL/GenBank/DDBJ whole genome shotgun (WGS) entry which is preliminary data.</text>
</comment>
<accession>A0ABW1NI90</accession>